<keyword evidence="2" id="KW-0812">Transmembrane</keyword>
<keyword evidence="4" id="KW-1185">Reference proteome</keyword>
<protein>
    <recommendedName>
        <fullName evidence="5">Glycerophosphocholine acyltransferase 1</fullName>
    </recommendedName>
</protein>
<feature type="transmembrane region" description="Helical" evidence="2">
    <location>
        <begin position="164"/>
        <end position="187"/>
    </location>
</feature>
<organism evidence="3 4">
    <name type="scientific">Prorocentrum cordatum</name>
    <dbReference type="NCBI Taxonomy" id="2364126"/>
    <lineage>
        <taxon>Eukaryota</taxon>
        <taxon>Sar</taxon>
        <taxon>Alveolata</taxon>
        <taxon>Dinophyceae</taxon>
        <taxon>Prorocentrales</taxon>
        <taxon>Prorocentraceae</taxon>
        <taxon>Prorocentrum</taxon>
    </lineage>
</organism>
<evidence type="ECO:0000313" key="4">
    <source>
        <dbReference type="Proteomes" id="UP001189429"/>
    </source>
</evidence>
<sequence length="352" mass="39538">MVELVHMKLFLGMLIYFTLVSRIVSGSVKTIRAWEEMRILRVAGAARSAMTVSHDSRLMGFENTAVKRYGRWRSYFITDVLGWRQKRPSFHREVLETLALDSLPKVPVSKLHKALDENFAFSAYLAYSVCSCTTDTVEIHSLTWIAVIFVLLVFALLHRFASVILLDVVPIFIVAAFMILGVLWRLVRSFTARVDVSGQNALSLSRRDLAAEHGGVPKLASFAERDTEHSYGLEAVDDEVQVVHEAPAVPTPSDQECWQEDPASASRAHTEVLGPDEEETEGFHEKFSTEMHTLRLLQVILFVCSYACARTLGDPADWKSRPDQVVLVCCVFGIISGSARGVTSRWRDVEYL</sequence>
<dbReference type="EMBL" id="CAUYUJ010015157">
    <property type="protein sequence ID" value="CAK0850486.1"/>
    <property type="molecule type" value="Genomic_DNA"/>
</dbReference>
<name>A0ABN9TW27_9DINO</name>
<keyword evidence="2" id="KW-1133">Transmembrane helix</keyword>
<feature type="region of interest" description="Disordered" evidence="1">
    <location>
        <begin position="250"/>
        <end position="283"/>
    </location>
</feature>
<keyword evidence="2" id="KW-0472">Membrane</keyword>
<evidence type="ECO:0000313" key="3">
    <source>
        <dbReference type="EMBL" id="CAK0850486.1"/>
    </source>
</evidence>
<evidence type="ECO:0008006" key="5">
    <source>
        <dbReference type="Google" id="ProtNLM"/>
    </source>
</evidence>
<proteinExistence type="predicted"/>
<evidence type="ECO:0000256" key="2">
    <source>
        <dbReference type="SAM" id="Phobius"/>
    </source>
</evidence>
<feature type="transmembrane region" description="Helical" evidence="2">
    <location>
        <begin position="139"/>
        <end position="157"/>
    </location>
</feature>
<dbReference type="Proteomes" id="UP001189429">
    <property type="component" value="Unassembled WGS sequence"/>
</dbReference>
<evidence type="ECO:0000256" key="1">
    <source>
        <dbReference type="SAM" id="MobiDB-lite"/>
    </source>
</evidence>
<gene>
    <name evidence="3" type="ORF">PCOR1329_LOCUS42895</name>
</gene>
<comment type="caution">
    <text evidence="3">The sequence shown here is derived from an EMBL/GenBank/DDBJ whole genome shotgun (WGS) entry which is preliminary data.</text>
</comment>
<accession>A0ABN9TW27</accession>
<reference evidence="3" key="1">
    <citation type="submission" date="2023-10" db="EMBL/GenBank/DDBJ databases">
        <authorList>
            <person name="Chen Y."/>
            <person name="Shah S."/>
            <person name="Dougan E. K."/>
            <person name="Thang M."/>
            <person name="Chan C."/>
        </authorList>
    </citation>
    <scope>NUCLEOTIDE SEQUENCE [LARGE SCALE GENOMIC DNA]</scope>
</reference>